<dbReference type="EMBL" id="JHEG02000001">
    <property type="protein sequence ID" value="KIE13965.1"/>
    <property type="molecule type" value="Genomic_DNA"/>
</dbReference>
<name>A0A0C1RPT1_9CYAN</name>
<reference evidence="2" key="1">
    <citation type="journal article" date="2015" name="Genome Announc.">
        <title>Draft Genome Sequence of Tolypothrix boutellei Strain VB521301.</title>
        <authorList>
            <person name="Chandrababunaidu M.M."/>
            <person name="Singh D."/>
            <person name="Sen D."/>
            <person name="Bhan S."/>
            <person name="Das S."/>
            <person name="Gupta A."/>
            <person name="Adhikary S.P."/>
            <person name="Tripathy S."/>
        </authorList>
    </citation>
    <scope>NUCLEOTIDE SEQUENCE</scope>
    <source>
        <strain evidence="2">VB521301</strain>
    </source>
</reference>
<accession>A0A0C1RPT1</accession>
<dbReference type="GO" id="GO:0016879">
    <property type="term" value="F:ligase activity, forming carbon-nitrogen bonds"/>
    <property type="evidence" value="ECO:0007669"/>
    <property type="project" value="InterPro"/>
</dbReference>
<gene>
    <name evidence="2" type="ORF">DA73_0201040</name>
</gene>
<dbReference type="NCBIfam" id="TIGR02433">
    <property type="entry name" value="lysidine_TilS_C"/>
    <property type="match status" value="1"/>
</dbReference>
<evidence type="ECO:0000313" key="2">
    <source>
        <dbReference type="EMBL" id="KIE13965.1"/>
    </source>
</evidence>
<comment type="caution">
    <text evidence="2">The sequence shown here is derived from an EMBL/GenBank/DDBJ whole genome shotgun (WGS) entry which is preliminary data.</text>
</comment>
<dbReference type="GO" id="GO:0005524">
    <property type="term" value="F:ATP binding"/>
    <property type="evidence" value="ECO:0007669"/>
    <property type="project" value="InterPro"/>
</dbReference>
<dbReference type="OrthoDB" id="9807403at2"/>
<proteinExistence type="predicted"/>
<dbReference type="STRING" id="1479485.DA73_0201040"/>
<dbReference type="SUPFAM" id="SSF56037">
    <property type="entry name" value="PheT/TilS domain"/>
    <property type="match status" value="1"/>
</dbReference>
<evidence type="ECO:0000259" key="1">
    <source>
        <dbReference type="SMART" id="SM00977"/>
    </source>
</evidence>
<dbReference type="InterPro" id="IPR012796">
    <property type="entry name" value="Lysidine-tRNA-synth_C"/>
</dbReference>
<dbReference type="GO" id="GO:0005737">
    <property type="term" value="C:cytoplasm"/>
    <property type="evidence" value="ECO:0007669"/>
    <property type="project" value="InterPro"/>
</dbReference>
<dbReference type="Pfam" id="PF11734">
    <property type="entry name" value="TilS_C"/>
    <property type="match status" value="1"/>
</dbReference>
<sequence length="123" mass="14047">MPDGETRISFAYKEIPSLARRSDVDVEGRWIDADLVQGALYLRTWTPGDSLQQSAKSEKVKIKLLFQEGRVPLWERKFWPVLALGAGDEAEVVWTRKFGVARRFQAGPESRRVLEVWVGSVEE</sequence>
<dbReference type="AlphaFoldDB" id="A0A0C1RPT1"/>
<dbReference type="GO" id="GO:0008033">
    <property type="term" value="P:tRNA processing"/>
    <property type="evidence" value="ECO:0007669"/>
    <property type="project" value="InterPro"/>
</dbReference>
<dbReference type="SMART" id="SM00977">
    <property type="entry name" value="TilS_C"/>
    <property type="match status" value="1"/>
</dbReference>
<feature type="domain" description="Lysidine-tRNA(Ile) synthetase C-terminal" evidence="1">
    <location>
        <begin position="40"/>
        <end position="116"/>
    </location>
</feature>
<organism evidence="2">
    <name type="scientific">Tolypothrix bouteillei VB521301</name>
    <dbReference type="NCBI Taxonomy" id="1479485"/>
    <lineage>
        <taxon>Bacteria</taxon>
        <taxon>Bacillati</taxon>
        <taxon>Cyanobacteriota</taxon>
        <taxon>Cyanophyceae</taxon>
        <taxon>Nostocales</taxon>
        <taxon>Tolypothrichaceae</taxon>
        <taxon>Tolypothrix</taxon>
    </lineage>
</organism>
<protein>
    <recommendedName>
        <fullName evidence="1">Lysidine-tRNA(Ile) synthetase C-terminal domain-containing protein</fullName>
    </recommendedName>
</protein>